<dbReference type="EMBL" id="JABSTV010001249">
    <property type="protein sequence ID" value="KAH7963879.1"/>
    <property type="molecule type" value="Genomic_DNA"/>
</dbReference>
<dbReference type="InterPro" id="IPR000477">
    <property type="entry name" value="RT_dom"/>
</dbReference>
<evidence type="ECO:0000313" key="2">
    <source>
        <dbReference type="EMBL" id="KAH7963879.1"/>
    </source>
</evidence>
<dbReference type="InterPro" id="IPR043502">
    <property type="entry name" value="DNA/RNA_pol_sf"/>
</dbReference>
<dbReference type="SUPFAM" id="SSF56219">
    <property type="entry name" value="DNase I-like"/>
    <property type="match status" value="1"/>
</dbReference>
<dbReference type="SUPFAM" id="SSF53098">
    <property type="entry name" value="Ribonuclease H-like"/>
    <property type="match status" value="1"/>
</dbReference>
<dbReference type="GO" id="GO:0003676">
    <property type="term" value="F:nucleic acid binding"/>
    <property type="evidence" value="ECO:0007669"/>
    <property type="project" value="InterPro"/>
</dbReference>
<evidence type="ECO:0000313" key="3">
    <source>
        <dbReference type="Proteomes" id="UP000821837"/>
    </source>
</evidence>
<reference evidence="2" key="2">
    <citation type="submission" date="2021-09" db="EMBL/GenBank/DDBJ databases">
        <authorList>
            <person name="Jia N."/>
            <person name="Wang J."/>
            <person name="Shi W."/>
            <person name="Du L."/>
            <person name="Sun Y."/>
            <person name="Zhan W."/>
            <person name="Jiang J."/>
            <person name="Wang Q."/>
            <person name="Zhang B."/>
            <person name="Ji P."/>
            <person name="Sakyi L.B."/>
            <person name="Cui X."/>
            <person name="Yuan T."/>
            <person name="Jiang B."/>
            <person name="Yang W."/>
            <person name="Lam T.T.-Y."/>
            <person name="Chang Q."/>
            <person name="Ding S."/>
            <person name="Wang X."/>
            <person name="Zhu J."/>
            <person name="Ruan X."/>
            <person name="Zhao L."/>
            <person name="Wei J."/>
            <person name="Que T."/>
            <person name="Du C."/>
            <person name="Cheng J."/>
            <person name="Dai P."/>
            <person name="Han X."/>
            <person name="Huang E."/>
            <person name="Gao Y."/>
            <person name="Liu J."/>
            <person name="Shao H."/>
            <person name="Ye R."/>
            <person name="Li L."/>
            <person name="Wei W."/>
            <person name="Wang X."/>
            <person name="Wang C."/>
            <person name="Huo Q."/>
            <person name="Li W."/>
            <person name="Guo W."/>
            <person name="Chen H."/>
            <person name="Chen S."/>
            <person name="Zhou L."/>
            <person name="Zhou L."/>
            <person name="Ni X."/>
            <person name="Tian J."/>
            <person name="Zhou Y."/>
            <person name="Sheng Y."/>
            <person name="Liu T."/>
            <person name="Pan Y."/>
            <person name="Xia L."/>
            <person name="Li J."/>
            <person name="Zhao F."/>
            <person name="Cao W."/>
        </authorList>
    </citation>
    <scope>NUCLEOTIDE SEQUENCE</scope>
    <source>
        <strain evidence="2">Rsan-2018</strain>
        <tissue evidence="2">Larvae</tissue>
    </source>
</reference>
<dbReference type="Pfam" id="PF14529">
    <property type="entry name" value="Exo_endo_phos_2"/>
    <property type="match status" value="1"/>
</dbReference>
<dbReference type="InterPro" id="IPR036691">
    <property type="entry name" value="Endo/exonu/phosph_ase_sf"/>
</dbReference>
<dbReference type="Gene3D" id="3.30.420.10">
    <property type="entry name" value="Ribonuclease H-like superfamily/Ribonuclease H"/>
    <property type="match status" value="1"/>
</dbReference>
<dbReference type="InterPro" id="IPR036397">
    <property type="entry name" value="RNaseH_sf"/>
</dbReference>
<dbReference type="GO" id="GO:0071897">
    <property type="term" value="P:DNA biosynthetic process"/>
    <property type="evidence" value="ECO:0007669"/>
    <property type="project" value="UniProtKB-ARBA"/>
</dbReference>
<dbReference type="InterPro" id="IPR005135">
    <property type="entry name" value="Endo/exonuclease/phosphatase"/>
</dbReference>
<dbReference type="Gene3D" id="3.60.10.10">
    <property type="entry name" value="Endonuclease/exonuclease/phosphatase"/>
    <property type="match status" value="1"/>
</dbReference>
<dbReference type="SUPFAM" id="SSF56672">
    <property type="entry name" value="DNA/RNA polymerases"/>
    <property type="match status" value="1"/>
</dbReference>
<dbReference type="AlphaFoldDB" id="A0A9D4Q3T0"/>
<dbReference type="PROSITE" id="PS50879">
    <property type="entry name" value="RNASE_H_1"/>
    <property type="match status" value="1"/>
</dbReference>
<comment type="caution">
    <text evidence="2">The sequence shown here is derived from an EMBL/GenBank/DDBJ whole genome shotgun (WGS) entry which is preliminary data.</text>
</comment>
<evidence type="ECO:0000259" key="1">
    <source>
        <dbReference type="PROSITE" id="PS50879"/>
    </source>
</evidence>
<dbReference type="InterPro" id="IPR012337">
    <property type="entry name" value="RNaseH-like_sf"/>
</dbReference>
<protein>
    <recommendedName>
        <fullName evidence="1">RNase H type-1 domain-containing protein</fullName>
    </recommendedName>
</protein>
<organism evidence="2 3">
    <name type="scientific">Rhipicephalus sanguineus</name>
    <name type="common">Brown dog tick</name>
    <name type="synonym">Ixodes sanguineus</name>
    <dbReference type="NCBI Taxonomy" id="34632"/>
    <lineage>
        <taxon>Eukaryota</taxon>
        <taxon>Metazoa</taxon>
        <taxon>Ecdysozoa</taxon>
        <taxon>Arthropoda</taxon>
        <taxon>Chelicerata</taxon>
        <taxon>Arachnida</taxon>
        <taxon>Acari</taxon>
        <taxon>Parasitiformes</taxon>
        <taxon>Ixodida</taxon>
        <taxon>Ixodoidea</taxon>
        <taxon>Ixodidae</taxon>
        <taxon>Rhipicephalinae</taxon>
        <taxon>Rhipicephalus</taxon>
        <taxon>Rhipicephalus</taxon>
    </lineage>
</organism>
<reference evidence="2" key="1">
    <citation type="journal article" date="2020" name="Cell">
        <title>Large-Scale Comparative Analyses of Tick Genomes Elucidate Their Genetic Diversity and Vector Capacities.</title>
        <authorList>
            <consortium name="Tick Genome and Microbiome Consortium (TIGMIC)"/>
            <person name="Jia N."/>
            <person name="Wang J."/>
            <person name="Shi W."/>
            <person name="Du L."/>
            <person name="Sun Y."/>
            <person name="Zhan W."/>
            <person name="Jiang J.F."/>
            <person name="Wang Q."/>
            <person name="Zhang B."/>
            <person name="Ji P."/>
            <person name="Bell-Sakyi L."/>
            <person name="Cui X.M."/>
            <person name="Yuan T.T."/>
            <person name="Jiang B.G."/>
            <person name="Yang W.F."/>
            <person name="Lam T.T."/>
            <person name="Chang Q.C."/>
            <person name="Ding S.J."/>
            <person name="Wang X.J."/>
            <person name="Zhu J.G."/>
            <person name="Ruan X.D."/>
            <person name="Zhao L."/>
            <person name="Wei J.T."/>
            <person name="Ye R.Z."/>
            <person name="Que T.C."/>
            <person name="Du C.H."/>
            <person name="Zhou Y.H."/>
            <person name="Cheng J.X."/>
            <person name="Dai P.F."/>
            <person name="Guo W.B."/>
            <person name="Han X.H."/>
            <person name="Huang E.J."/>
            <person name="Li L.F."/>
            <person name="Wei W."/>
            <person name="Gao Y.C."/>
            <person name="Liu J.Z."/>
            <person name="Shao H.Z."/>
            <person name="Wang X."/>
            <person name="Wang C.C."/>
            <person name="Yang T.C."/>
            <person name="Huo Q.B."/>
            <person name="Li W."/>
            <person name="Chen H.Y."/>
            <person name="Chen S.E."/>
            <person name="Zhou L.G."/>
            <person name="Ni X.B."/>
            <person name="Tian J.H."/>
            <person name="Sheng Y."/>
            <person name="Liu T."/>
            <person name="Pan Y.S."/>
            <person name="Xia L.Y."/>
            <person name="Li J."/>
            <person name="Zhao F."/>
            <person name="Cao W.C."/>
        </authorList>
    </citation>
    <scope>NUCLEOTIDE SEQUENCE</scope>
    <source>
        <strain evidence="2">Rsan-2018</strain>
    </source>
</reference>
<feature type="domain" description="RNase H type-1" evidence="1">
    <location>
        <begin position="668"/>
        <end position="833"/>
    </location>
</feature>
<name>A0A9D4Q3T0_RHISA</name>
<dbReference type="Proteomes" id="UP000821837">
    <property type="component" value="Chromosome 3"/>
</dbReference>
<accession>A0A9D4Q3T0</accession>
<dbReference type="Pfam" id="PF00078">
    <property type="entry name" value="RVT_1"/>
    <property type="match status" value="1"/>
</dbReference>
<dbReference type="GO" id="GO:0042575">
    <property type="term" value="C:DNA polymerase complex"/>
    <property type="evidence" value="ECO:0007669"/>
    <property type="project" value="UniProtKB-ARBA"/>
</dbReference>
<dbReference type="GO" id="GO:0004523">
    <property type="term" value="F:RNA-DNA hybrid ribonuclease activity"/>
    <property type="evidence" value="ECO:0007669"/>
    <property type="project" value="InterPro"/>
</dbReference>
<sequence length="983" mass="110597">MRASRTRNVVVAGDFNAKHSAWGQQPTDARGSRLVAFAAAHGLVVLNDRGSLPTYETKYSMSWIDVTLASPSLLVGGHSWCVSEDATHSEHRYIAVTIGDSTLTQRKRLTSYARAQMLQDIARDSRFVRVTRTEVRSAQALDFVLTQIYRVMDAHRRQHLRPVSRSRWGNSWWTPQLAAERRRVNAARRRFQRCKDDALRAVFRTQYSAILAAFRRATAQARDAYLRGFCNECSRKSDFSAPYNQAFDKVRVDQVLPPLIRSDGSMTTTHLESAALLLQTQVAVGDPTTDGPAHRAVRSYVSAPYVTQHQDVPFTHTELNAVIRQMRDRWASGPDGLSPPVVKGLARTHGAFLLWVFNSALHLGHFQPHWKRGRHIHAQQYRFTHGKSAVLAVHRLHEQLVRLKNDKTPAALMSLYFQGAFDSVWHPLVLQFFRDRGLPSRLYHLLRTFLCERTVTFTSHAGEAHAQPSLGSPQRSPISPLLWNVIIHGLFSLDMPPGVSVQAYGDDTVILISGKTRQSLGETGSEVLRRVEDWTSGAKVRLSRENTFCVLFPHGVGEMERVHPTIRAEASGKGLKFVDTLRVLGVVFDRRLNFFAHADHLRTKAEHLAAKITTFKNMAGTVRPSDVRLLYRQVVLPAIADASPIWWAARPDCRLRSRLLSVQRSSVECDGHTYAADNVALTMDAGRDTRPARLRNARFAGFRFSRLGRWLGTTASTYIPTEHTRPCPRARPVGSYRVHGATSAYATELVAFTEALAYLRSSASRKPAFIYTDCVSVLQAIASPHCLDPRVEHLRELKTQISASRPLHAFHVPGHRGLFGNELADFLAERACRVGLVRTVPQSMRDVRERLLHDMIANWAQDWSVHHTSTELYKCTPDVRYLPAFFPPNRNLVTLLTGHGRFPSYFSRFGLMGEAICPCGGQCNNLDHSYTVCSLTAPLVAQMRHSADLATDDRRRVLADDRNRALLTRMVALISERIPDVSR</sequence>
<keyword evidence="3" id="KW-1185">Reference proteome</keyword>
<dbReference type="PANTHER" id="PTHR19446">
    <property type="entry name" value="REVERSE TRANSCRIPTASES"/>
    <property type="match status" value="1"/>
</dbReference>
<dbReference type="InterPro" id="IPR002156">
    <property type="entry name" value="RNaseH_domain"/>
</dbReference>
<gene>
    <name evidence="2" type="ORF">HPB52_023752</name>
</gene>
<dbReference type="VEuPathDB" id="VectorBase:RSAN_043091"/>
<dbReference type="Pfam" id="PF00075">
    <property type="entry name" value="RNase_H"/>
    <property type="match status" value="1"/>
</dbReference>
<proteinExistence type="predicted"/>